<sequence>MPRYYFHVQDGTGLDKDHIGTDLRDPDEVHIEALKVARELCALWDDLPPGDLDKMAIEVVDASGETILVVPFSEVAEAGS</sequence>
<reference evidence="2 3" key="1">
    <citation type="submission" date="2019-07" db="EMBL/GenBank/DDBJ databases">
        <title>Whole genome shotgun sequence of Microvirga aerophila NBRC 106136.</title>
        <authorList>
            <person name="Hosoyama A."/>
            <person name="Uohara A."/>
            <person name="Ohji S."/>
            <person name="Ichikawa N."/>
        </authorList>
    </citation>
    <scope>NUCLEOTIDE SEQUENCE [LARGE SCALE GENOMIC DNA]</scope>
    <source>
        <strain evidence="2 3">NBRC 106136</strain>
    </source>
</reference>
<accession>A0A512C4M2</accession>
<evidence type="ECO:0000259" key="1">
    <source>
        <dbReference type="Pfam" id="PF21834"/>
    </source>
</evidence>
<dbReference type="EMBL" id="BJYU01000332">
    <property type="protein sequence ID" value="GEO19135.1"/>
    <property type="molecule type" value="Genomic_DNA"/>
</dbReference>
<dbReference type="AlphaFoldDB" id="A0A512C4M2"/>
<dbReference type="OrthoDB" id="7999597at2"/>
<protein>
    <recommendedName>
        <fullName evidence="1">DUF6894 domain-containing protein</fullName>
    </recommendedName>
</protein>
<comment type="caution">
    <text evidence="2">The sequence shown here is derived from an EMBL/GenBank/DDBJ whole genome shotgun (WGS) entry which is preliminary data.</text>
</comment>
<dbReference type="InterPro" id="IPR054189">
    <property type="entry name" value="DUF6894"/>
</dbReference>
<proteinExistence type="predicted"/>
<name>A0A512C4M2_9HYPH</name>
<dbReference type="Proteomes" id="UP000321085">
    <property type="component" value="Unassembled WGS sequence"/>
</dbReference>
<dbReference type="RefSeq" id="WP_114188424.1">
    <property type="nucleotide sequence ID" value="NZ_BJYU01000332.1"/>
</dbReference>
<gene>
    <name evidence="2" type="ORF">MAE02_68310</name>
</gene>
<dbReference type="Pfam" id="PF21834">
    <property type="entry name" value="DUF6894"/>
    <property type="match status" value="1"/>
</dbReference>
<keyword evidence="3" id="KW-1185">Reference proteome</keyword>
<evidence type="ECO:0000313" key="3">
    <source>
        <dbReference type="Proteomes" id="UP000321085"/>
    </source>
</evidence>
<feature type="domain" description="DUF6894" evidence="1">
    <location>
        <begin position="3"/>
        <end position="73"/>
    </location>
</feature>
<evidence type="ECO:0000313" key="2">
    <source>
        <dbReference type="EMBL" id="GEO19135.1"/>
    </source>
</evidence>
<organism evidence="2 3">
    <name type="scientific">Microvirga aerophila</name>
    <dbReference type="NCBI Taxonomy" id="670291"/>
    <lineage>
        <taxon>Bacteria</taxon>
        <taxon>Pseudomonadati</taxon>
        <taxon>Pseudomonadota</taxon>
        <taxon>Alphaproteobacteria</taxon>
        <taxon>Hyphomicrobiales</taxon>
        <taxon>Methylobacteriaceae</taxon>
        <taxon>Microvirga</taxon>
    </lineage>
</organism>